<keyword evidence="1" id="KW-0732">Signal</keyword>
<evidence type="ECO:0000313" key="5">
    <source>
        <dbReference type="Proteomes" id="UP000219612"/>
    </source>
</evidence>
<dbReference type="Pfam" id="PF11611">
    <property type="entry name" value="DUF4352"/>
    <property type="match status" value="1"/>
</dbReference>
<keyword evidence="5" id="KW-1185">Reference proteome</keyword>
<dbReference type="RefSeq" id="WP_179855431.1">
    <property type="nucleotide sequence ID" value="NZ_OBDY01000019.1"/>
</dbReference>
<evidence type="ECO:0000256" key="2">
    <source>
        <dbReference type="SAM" id="MobiDB-lite"/>
    </source>
</evidence>
<accession>A0A285JDS9</accession>
<evidence type="ECO:0000256" key="1">
    <source>
        <dbReference type="ARBA" id="ARBA00022729"/>
    </source>
</evidence>
<feature type="region of interest" description="Disordered" evidence="2">
    <location>
        <begin position="1"/>
        <end position="43"/>
    </location>
</feature>
<reference evidence="4 5" key="1">
    <citation type="submission" date="2017-09" db="EMBL/GenBank/DDBJ databases">
        <authorList>
            <person name="Ehlers B."/>
            <person name="Leendertz F.H."/>
        </authorList>
    </citation>
    <scope>NUCLEOTIDE SEQUENCE [LARGE SCALE GENOMIC DNA]</scope>
    <source>
        <strain evidence="4 5">CGMCC 4.6857</strain>
    </source>
</reference>
<dbReference type="InterPro" id="IPR029050">
    <property type="entry name" value="Immunoprotect_excell_Ig-like"/>
</dbReference>
<gene>
    <name evidence="4" type="ORF">SAMN05421748_11947</name>
</gene>
<dbReference type="InterPro" id="IPR029051">
    <property type="entry name" value="DUF4352"/>
</dbReference>
<protein>
    <recommendedName>
        <fullName evidence="3">DUF4352 domain-containing protein</fullName>
    </recommendedName>
</protein>
<proteinExistence type="predicted"/>
<name>A0A285JDS9_9ACTN</name>
<feature type="domain" description="DUF4352" evidence="3">
    <location>
        <begin position="83"/>
        <end position="196"/>
    </location>
</feature>
<organism evidence="4 5">
    <name type="scientific">Paractinoplanes atraurantiacus</name>
    <dbReference type="NCBI Taxonomy" id="1036182"/>
    <lineage>
        <taxon>Bacteria</taxon>
        <taxon>Bacillati</taxon>
        <taxon>Actinomycetota</taxon>
        <taxon>Actinomycetes</taxon>
        <taxon>Micromonosporales</taxon>
        <taxon>Micromonosporaceae</taxon>
        <taxon>Paractinoplanes</taxon>
    </lineage>
</organism>
<dbReference type="Proteomes" id="UP000219612">
    <property type="component" value="Unassembled WGS sequence"/>
</dbReference>
<dbReference type="AlphaFoldDB" id="A0A285JDS9"/>
<evidence type="ECO:0000313" key="4">
    <source>
        <dbReference type="EMBL" id="SNY58253.1"/>
    </source>
</evidence>
<dbReference type="Gene3D" id="2.60.40.1240">
    <property type="match status" value="1"/>
</dbReference>
<sequence>MTDTPLRPARLAPAGTEPATSKPAGTMPVAADHPPAGAGPGGRRRWPWLVGAAVAVIALGTAAFAATRDEPAPAPEPPRAFEGHFQLTVTGSRCGVPSVGPQELPQRAAGQFCLVDVAVHNSGAEAELLDPGAQRAIDSQGAEHPVADQALVFLNEPQPTLLEEIAPGATVKGVLPFDVPAGVQLSELVLHTAMDSTGARVPVS</sequence>
<evidence type="ECO:0000259" key="3">
    <source>
        <dbReference type="Pfam" id="PF11611"/>
    </source>
</evidence>
<dbReference type="EMBL" id="OBDY01000019">
    <property type="protein sequence ID" value="SNY58253.1"/>
    <property type="molecule type" value="Genomic_DNA"/>
</dbReference>